<evidence type="ECO:0000259" key="8">
    <source>
        <dbReference type="Pfam" id="PF02562"/>
    </source>
</evidence>
<feature type="region of interest" description="Disordered" evidence="7">
    <location>
        <begin position="103"/>
        <end position="131"/>
    </location>
</feature>
<evidence type="ECO:0000256" key="5">
    <source>
        <dbReference type="ARBA" id="ARBA00022840"/>
    </source>
</evidence>
<dbReference type="InterPro" id="IPR027417">
    <property type="entry name" value="P-loop_NTPase"/>
</dbReference>
<sequence>MTQIATARPDPSAPPPPAVSGRVLTLQFNDNTKLPLLLGDHDRHLVRIEQALGVRLSCRGNRIAIAGEPGRAEVAGNVLRSLWARLERGEGIGRGEVEAALRLADPDADPGPDPRLPLSDLPSIRTRRGALGPRSAGQAAYIDALASHEMVFGVGPAGTGKTYLAVAQAVAMLQNGRVDRIVLSRPAVEAGERLGFLPGDMKEKVDPYLRPLYDALHDMMPGEQVIRRLGNGEIEVAPLAFMRGRTLAHSFVILDEAQNTTPVQMKMFLTRMGEGTRMVITGDLSQIDLPPGTRSGLADALETLEGLPGIGVVRFDRRDVVRHPLVARIVDAYDRRTDAARDRRARPAGRQEGPAPGDPTDGDPTAGDRTGGDRTAEGRKSEGRTG</sequence>
<protein>
    <recommendedName>
        <fullName evidence="6">PhoH-like protein</fullName>
    </recommendedName>
</protein>
<accession>A0A0D6PA34</accession>
<evidence type="ECO:0000313" key="10">
    <source>
        <dbReference type="Proteomes" id="UP000032680"/>
    </source>
</evidence>
<evidence type="ECO:0000256" key="7">
    <source>
        <dbReference type="SAM" id="MobiDB-lite"/>
    </source>
</evidence>
<keyword evidence="5" id="KW-0067">ATP-binding</keyword>
<feature type="compositionally biased region" description="Basic and acidic residues" evidence="7">
    <location>
        <begin position="370"/>
        <end position="386"/>
    </location>
</feature>
<dbReference type="OrthoDB" id="9805148at2"/>
<evidence type="ECO:0000256" key="3">
    <source>
        <dbReference type="ARBA" id="ARBA00022490"/>
    </source>
</evidence>
<dbReference type="InterPro" id="IPR003714">
    <property type="entry name" value="PhoH"/>
</dbReference>
<comment type="caution">
    <text evidence="9">The sequence shown here is derived from an EMBL/GenBank/DDBJ whole genome shotgun (WGS) entry which is preliminary data.</text>
</comment>
<dbReference type="PANTHER" id="PTHR30473">
    <property type="entry name" value="PROTEIN PHOH"/>
    <property type="match status" value="1"/>
</dbReference>
<feature type="region of interest" description="Disordered" evidence="7">
    <location>
        <begin position="338"/>
        <end position="386"/>
    </location>
</feature>
<dbReference type="RefSeq" id="WP_084623597.1">
    <property type="nucleotide sequence ID" value="NZ_BANB01000428.1"/>
</dbReference>
<feature type="compositionally biased region" description="Low complexity" evidence="7">
    <location>
        <begin position="348"/>
        <end position="368"/>
    </location>
</feature>
<comment type="similarity">
    <text evidence="2">Belongs to the PhoH family.</text>
</comment>
<keyword evidence="4" id="KW-0547">Nucleotide-binding</keyword>
<dbReference type="EMBL" id="BANB01000428">
    <property type="protein sequence ID" value="GAN77724.1"/>
    <property type="molecule type" value="Genomic_DNA"/>
</dbReference>
<evidence type="ECO:0000256" key="4">
    <source>
        <dbReference type="ARBA" id="ARBA00022741"/>
    </source>
</evidence>
<gene>
    <name evidence="9" type="ORF">Asru_0428_10</name>
</gene>
<evidence type="ECO:0000256" key="6">
    <source>
        <dbReference type="ARBA" id="ARBA00039970"/>
    </source>
</evidence>
<dbReference type="GO" id="GO:0005829">
    <property type="term" value="C:cytosol"/>
    <property type="evidence" value="ECO:0007669"/>
    <property type="project" value="TreeGrafter"/>
</dbReference>
<dbReference type="AlphaFoldDB" id="A0A0D6PA34"/>
<organism evidence="9 10">
    <name type="scientific">Acidisphaera rubrifaciens HS-AP3</name>
    <dbReference type="NCBI Taxonomy" id="1231350"/>
    <lineage>
        <taxon>Bacteria</taxon>
        <taxon>Pseudomonadati</taxon>
        <taxon>Pseudomonadota</taxon>
        <taxon>Alphaproteobacteria</taxon>
        <taxon>Acetobacterales</taxon>
        <taxon>Acetobacteraceae</taxon>
        <taxon>Acidisphaera</taxon>
    </lineage>
</organism>
<dbReference type="GO" id="GO:0005524">
    <property type="term" value="F:ATP binding"/>
    <property type="evidence" value="ECO:0007669"/>
    <property type="project" value="UniProtKB-KW"/>
</dbReference>
<dbReference type="Gene3D" id="3.40.50.300">
    <property type="entry name" value="P-loop containing nucleotide triphosphate hydrolases"/>
    <property type="match status" value="1"/>
</dbReference>
<dbReference type="SUPFAM" id="SSF52540">
    <property type="entry name" value="P-loop containing nucleoside triphosphate hydrolases"/>
    <property type="match status" value="1"/>
</dbReference>
<keyword evidence="3" id="KW-0963">Cytoplasm</keyword>
<reference evidence="9 10" key="1">
    <citation type="submission" date="2012-11" db="EMBL/GenBank/DDBJ databases">
        <title>Whole genome sequence of Acidisphaera rubrifaciens HS-AP3.</title>
        <authorList>
            <person name="Azuma Y."/>
            <person name="Higashiura N."/>
            <person name="Hirakawa H."/>
            <person name="Matsushita K."/>
        </authorList>
    </citation>
    <scope>NUCLEOTIDE SEQUENCE [LARGE SCALE GENOMIC DNA]</scope>
    <source>
        <strain evidence="9 10">HS-AP3</strain>
    </source>
</reference>
<evidence type="ECO:0000313" key="9">
    <source>
        <dbReference type="EMBL" id="GAN77724.1"/>
    </source>
</evidence>
<name>A0A0D6PA34_9PROT</name>
<dbReference type="FunFam" id="3.40.50.300:FF:000013">
    <property type="entry name" value="PhoH family ATPase"/>
    <property type="match status" value="1"/>
</dbReference>
<dbReference type="Proteomes" id="UP000032680">
    <property type="component" value="Unassembled WGS sequence"/>
</dbReference>
<proteinExistence type="inferred from homology"/>
<feature type="domain" description="PhoH-like protein" evidence="8">
    <location>
        <begin position="132"/>
        <end position="334"/>
    </location>
</feature>
<dbReference type="Pfam" id="PF02562">
    <property type="entry name" value="PhoH"/>
    <property type="match status" value="1"/>
</dbReference>
<keyword evidence="10" id="KW-1185">Reference proteome</keyword>
<evidence type="ECO:0000256" key="2">
    <source>
        <dbReference type="ARBA" id="ARBA00010393"/>
    </source>
</evidence>
<dbReference type="InterPro" id="IPR051451">
    <property type="entry name" value="PhoH2-like"/>
</dbReference>
<comment type="subcellular location">
    <subcellularLocation>
        <location evidence="1">Cytoplasm</location>
    </subcellularLocation>
</comment>
<dbReference type="PANTHER" id="PTHR30473:SF1">
    <property type="entry name" value="PHOH-LIKE PROTEIN"/>
    <property type="match status" value="1"/>
</dbReference>
<evidence type="ECO:0000256" key="1">
    <source>
        <dbReference type="ARBA" id="ARBA00004496"/>
    </source>
</evidence>